<proteinExistence type="predicted"/>
<feature type="compositionally biased region" description="Basic residues" evidence="1">
    <location>
        <begin position="257"/>
        <end position="266"/>
    </location>
</feature>
<accession>A0A813N7E3</accession>
<protein>
    <submittedName>
        <fullName evidence="2">Uncharacterized protein</fullName>
    </submittedName>
</protein>
<evidence type="ECO:0000256" key="1">
    <source>
        <dbReference type="SAM" id="MobiDB-lite"/>
    </source>
</evidence>
<reference evidence="2" key="1">
    <citation type="submission" date="2021-02" db="EMBL/GenBank/DDBJ databases">
        <authorList>
            <person name="Nowell W R."/>
        </authorList>
    </citation>
    <scope>NUCLEOTIDE SEQUENCE</scope>
</reference>
<dbReference type="PANTHER" id="PTHR12697">
    <property type="entry name" value="PBS LYASE HEAT-LIKE PROTEIN"/>
    <property type="match status" value="1"/>
</dbReference>
<dbReference type="GO" id="GO:0016491">
    <property type="term" value="F:oxidoreductase activity"/>
    <property type="evidence" value="ECO:0007669"/>
    <property type="project" value="TreeGrafter"/>
</dbReference>
<feature type="region of interest" description="Disordered" evidence="1">
    <location>
        <begin position="257"/>
        <end position="296"/>
    </location>
</feature>
<evidence type="ECO:0000313" key="3">
    <source>
        <dbReference type="Proteomes" id="UP000663852"/>
    </source>
</evidence>
<gene>
    <name evidence="2" type="ORF">EDS130_LOCUS1294</name>
</gene>
<dbReference type="InterPro" id="IPR011989">
    <property type="entry name" value="ARM-like"/>
</dbReference>
<dbReference type="Gene3D" id="1.25.10.10">
    <property type="entry name" value="Leucine-rich Repeat Variant"/>
    <property type="match status" value="2"/>
</dbReference>
<dbReference type="InterPro" id="IPR016024">
    <property type="entry name" value="ARM-type_fold"/>
</dbReference>
<dbReference type="SUPFAM" id="SSF48371">
    <property type="entry name" value="ARM repeat"/>
    <property type="match status" value="1"/>
</dbReference>
<dbReference type="EMBL" id="CAJNOJ010000003">
    <property type="protein sequence ID" value="CAF0733864.1"/>
    <property type="molecule type" value="Genomic_DNA"/>
</dbReference>
<comment type="caution">
    <text evidence="2">The sequence shown here is derived from an EMBL/GenBank/DDBJ whole genome shotgun (WGS) entry which is preliminary data.</text>
</comment>
<name>A0A813N7E3_ADIRI</name>
<dbReference type="OrthoDB" id="5980716at2759"/>
<organism evidence="2 3">
    <name type="scientific">Adineta ricciae</name>
    <name type="common">Rotifer</name>
    <dbReference type="NCBI Taxonomy" id="249248"/>
    <lineage>
        <taxon>Eukaryota</taxon>
        <taxon>Metazoa</taxon>
        <taxon>Spiralia</taxon>
        <taxon>Gnathifera</taxon>
        <taxon>Rotifera</taxon>
        <taxon>Eurotatoria</taxon>
        <taxon>Bdelloidea</taxon>
        <taxon>Adinetida</taxon>
        <taxon>Adinetidae</taxon>
        <taxon>Adineta</taxon>
    </lineage>
</organism>
<dbReference type="Proteomes" id="UP000663852">
    <property type="component" value="Unassembled WGS sequence"/>
</dbReference>
<sequence length="1026" mass="117360">MTTAKVKPLPNVILPPKLIKTNPFVNDKTPVESNVLAFVSNGLEFHVDVVQKLCPAAISFAHYNSRSLYVPSADVVHSPRPPRRLQPLPIGLPQERWKHARRVLKQKPLAIEPAKFQPQQSLFYMTEINEEDEPIEHPKPSKKFNIVLSSIRSDLSEDVDENLLSVRPGHDAIERQARMIADRDFAQMERNWDEYMFEHMDESTATFIILRNVHDEERRARLIEYLKRTYHIMKLPNPLEIELIPTNEDEDAKFKQRYLNRSKTPKIGKEGTRSKGNISSHKSPRDVETTKDNMSSDIRPTQQIVTGNSFIRPEPTFYDVMSDKISDTVYRTDHPYEQAMILGNDQHRQTDEPGVIVLSDKVQFDKVLQKQLPPDPEAISSTLDIPSSATFDRPIPSRGLRRWKTLPAIKDTTPYLSMYTSDDTANRTDAIQAFFDQHIPRPPDVNDLLLSWLLPSATSDSRGHHSLKLNTTISRIIEEWRRKWQVNQRWLDADIDELYRNLHDSHPHIQFTALVICSRASQYLTKKDIESGVKVRVLPDKLLRSIEALLDDPQERIRTAAAITLTTVRRFSPKVENILRSCISHGHPDDKLTAAQCLASVNLTTSDIIHELLTNYFDAKHDATREPLVFSLAKLSQGTNLVHSLTGEYLNSADANERIIACKLFPLLKSHPNKDITQKLIYLMWEDLNSNVRRAAGQALGKCGCGQAVHEELVTRLQSSYWQDRVEALKLISYLGVLTAKLMHPYMKCFKDDRVTVRIRACRTTYKLQMRDEAIRDLLVELIEYDPIDKVRYAAVEALGLYGLTNDKCRNVLLWSVRYDKSPLVRSAAPSALVLLEKVHEDIIDTLQSRYLVEKQQVVIQSLKEALEAYHCNLSQDVPIVQEIRNEVRKLNTKAIIWEKIMTLERDLRYSSDLERIIAPMLDKPSTPIVTENDIQSSTSLTNYIQNVADNNSIPEVWTPELWHPDSKTGKIRRHRLASEKNLSDGSTTTITTALEQPSYSLPSSSFIPVSETDIGTEENIPDTDF</sequence>
<dbReference type="AlphaFoldDB" id="A0A813N7E3"/>
<dbReference type="Pfam" id="PF13646">
    <property type="entry name" value="HEAT_2"/>
    <property type="match status" value="1"/>
</dbReference>
<feature type="compositionally biased region" description="Acidic residues" evidence="1">
    <location>
        <begin position="1015"/>
        <end position="1026"/>
    </location>
</feature>
<dbReference type="PANTHER" id="PTHR12697:SF20">
    <property type="entry name" value="HEAT REPEAT-CONTAINING PROTEIN 4"/>
    <property type="match status" value="1"/>
</dbReference>
<evidence type="ECO:0000313" key="2">
    <source>
        <dbReference type="EMBL" id="CAF0733864.1"/>
    </source>
</evidence>
<feature type="region of interest" description="Disordered" evidence="1">
    <location>
        <begin position="1001"/>
        <end position="1026"/>
    </location>
</feature>